<dbReference type="Pfam" id="PF01329">
    <property type="entry name" value="Pterin_4a"/>
    <property type="match status" value="1"/>
</dbReference>
<gene>
    <name evidence="6" type="ORF">CKY47_12265</name>
</gene>
<evidence type="ECO:0000256" key="3">
    <source>
        <dbReference type="ARBA" id="ARBA00013252"/>
    </source>
</evidence>
<protein>
    <recommendedName>
        <fullName evidence="4">Putative pterin-4-alpha-carbinolamine dehydratase</fullName>
        <ecNumber evidence="3">4.2.1.96</ecNumber>
    </recommendedName>
</protein>
<evidence type="ECO:0000256" key="5">
    <source>
        <dbReference type="ARBA" id="ARBA00023239"/>
    </source>
</evidence>
<dbReference type="InterPro" id="IPR036428">
    <property type="entry name" value="PCD_sf"/>
</dbReference>
<evidence type="ECO:0000313" key="7">
    <source>
        <dbReference type="Proteomes" id="UP001225605"/>
    </source>
</evidence>
<comment type="similarity">
    <text evidence="2">Belongs to the pterin-4-alpha-carbinolamine dehydratase family.</text>
</comment>
<dbReference type="EMBL" id="NSDM01000004">
    <property type="protein sequence ID" value="MDQ2584737.1"/>
    <property type="molecule type" value="Genomic_DNA"/>
</dbReference>
<dbReference type="SUPFAM" id="SSF55248">
    <property type="entry name" value="PCD-like"/>
    <property type="match status" value="1"/>
</dbReference>
<accession>A0ABU0WY02</accession>
<dbReference type="Proteomes" id="UP001225605">
    <property type="component" value="Unassembled WGS sequence"/>
</dbReference>
<comment type="caution">
    <text evidence="6">The sequence shown here is derived from an EMBL/GenBank/DDBJ whole genome shotgun (WGS) entry which is preliminary data.</text>
</comment>
<organism evidence="6 7">
    <name type="scientific">Saccharothrix yanglingensis</name>
    <dbReference type="NCBI Taxonomy" id="659496"/>
    <lineage>
        <taxon>Bacteria</taxon>
        <taxon>Bacillati</taxon>
        <taxon>Actinomycetota</taxon>
        <taxon>Actinomycetes</taxon>
        <taxon>Pseudonocardiales</taxon>
        <taxon>Pseudonocardiaceae</taxon>
        <taxon>Saccharothrix</taxon>
    </lineage>
</organism>
<comment type="catalytic activity">
    <reaction evidence="1">
        <text>(4aS,6R)-4a-hydroxy-L-erythro-5,6,7,8-tetrahydrobiopterin = (6R)-L-erythro-6,7-dihydrobiopterin + H2O</text>
        <dbReference type="Rhea" id="RHEA:11920"/>
        <dbReference type="ChEBI" id="CHEBI:15377"/>
        <dbReference type="ChEBI" id="CHEBI:15642"/>
        <dbReference type="ChEBI" id="CHEBI:43120"/>
        <dbReference type="EC" id="4.2.1.96"/>
    </reaction>
</comment>
<sequence>MAELLTDDQVTAALTSLPSWKAEGSALVRVVELESFPRAIDVVNRVAEIAERVDHHPDIAIHWRTLTFRCWTHVRGGITALDASLAEEIDSVLDDGLR</sequence>
<keyword evidence="7" id="KW-1185">Reference proteome</keyword>
<proteinExistence type="inferred from homology"/>
<dbReference type="CDD" id="cd00488">
    <property type="entry name" value="PCD_DCoH"/>
    <property type="match status" value="1"/>
</dbReference>
<evidence type="ECO:0000313" key="6">
    <source>
        <dbReference type="EMBL" id="MDQ2584737.1"/>
    </source>
</evidence>
<dbReference type="Gene3D" id="3.30.1360.20">
    <property type="entry name" value="Transcriptional coactivator/pterin dehydratase"/>
    <property type="match status" value="1"/>
</dbReference>
<dbReference type="InterPro" id="IPR001533">
    <property type="entry name" value="Pterin_deHydtase"/>
</dbReference>
<evidence type="ECO:0000256" key="2">
    <source>
        <dbReference type="ARBA" id="ARBA00006472"/>
    </source>
</evidence>
<evidence type="ECO:0000256" key="4">
    <source>
        <dbReference type="ARBA" id="ARBA00021735"/>
    </source>
</evidence>
<reference evidence="6 7" key="1">
    <citation type="submission" date="2017-06" db="EMBL/GenBank/DDBJ databases">
        <title>Cultured bacterium strain Saccharothrix yanglingensis Hhs.015.</title>
        <authorList>
            <person name="Xia Y."/>
        </authorList>
    </citation>
    <scope>NUCLEOTIDE SEQUENCE [LARGE SCALE GENOMIC DNA]</scope>
    <source>
        <strain evidence="6 7">Hhs.015</strain>
    </source>
</reference>
<keyword evidence="5" id="KW-0456">Lyase</keyword>
<name>A0ABU0WY02_9PSEU</name>
<dbReference type="EC" id="4.2.1.96" evidence="3"/>
<dbReference type="NCBIfam" id="NF002017">
    <property type="entry name" value="PRK00823.1-2"/>
    <property type="match status" value="1"/>
</dbReference>
<dbReference type="RefSeq" id="WP_306745878.1">
    <property type="nucleotide sequence ID" value="NZ_NSDM01000004.1"/>
</dbReference>
<dbReference type="PANTHER" id="PTHR12599">
    <property type="entry name" value="PTERIN-4-ALPHA-CARBINOLAMINE DEHYDRATASE"/>
    <property type="match status" value="1"/>
</dbReference>
<dbReference type="PANTHER" id="PTHR12599:SF0">
    <property type="entry name" value="PTERIN-4-ALPHA-CARBINOLAMINE DEHYDRATASE"/>
    <property type="match status" value="1"/>
</dbReference>
<evidence type="ECO:0000256" key="1">
    <source>
        <dbReference type="ARBA" id="ARBA00001554"/>
    </source>
</evidence>